<keyword evidence="9" id="KW-0464">Manganese</keyword>
<dbReference type="GO" id="GO:0046872">
    <property type="term" value="F:metal ion binding"/>
    <property type="evidence" value="ECO:0007669"/>
    <property type="project" value="UniProtKB-KW"/>
</dbReference>
<dbReference type="PANTHER" id="PTHR21621:SF4">
    <property type="entry name" value="GLUTATHIONE SYNTHETASE"/>
    <property type="match status" value="1"/>
</dbReference>
<keyword evidence="6 10" id="KW-0547">Nucleotide-binding</keyword>
<dbReference type="FunFam" id="3.40.50.20:FF:000009">
    <property type="entry name" value="Glutathione synthetase"/>
    <property type="match status" value="1"/>
</dbReference>
<dbReference type="EC" id="6.3.2.3" evidence="10"/>
<comment type="pathway">
    <text evidence="10">Sulfur metabolism; glutathione biosynthesis; glutathione from L-cysteine and L-glutamate: step 2/2.</text>
</comment>
<dbReference type="NCBIfam" id="TIGR01380">
    <property type="entry name" value="glut_syn"/>
    <property type="match status" value="1"/>
</dbReference>
<sequence>MNPVRIGFVMDPITSINPKKDTTLAIMLEAQSRGWSIVYMELKDLFLENGVAKARMHSVHVKDDSKNWFEIKGSETGNLGDLDFLFMRKDPPFDIEYIMSTYILEKAEAQGAMVINKPQGLRDANEKVFTSWFPQCCPESLLTRSGTFILDFLEKHQKIVIKPTCKMGGKSIFVLIKGDPNVNVIIEEVTKNGEEYVQVQKYISEISTTGDKRIILIDGKPVEYGLARFPSKGDHRGNLAAGGSGKGFKLSERDRWICKEIGPGLVKKGLLFAGIDVIGDYLTEINVTSPTCIQEINKEFNINIAGRLLDCVIKKLNSSL</sequence>
<dbReference type="InterPro" id="IPR004218">
    <property type="entry name" value="GSHS_ATP-bd"/>
</dbReference>
<evidence type="ECO:0000259" key="11">
    <source>
        <dbReference type="PROSITE" id="PS50975"/>
    </source>
</evidence>
<dbReference type="PROSITE" id="PS50975">
    <property type="entry name" value="ATP_GRASP"/>
    <property type="match status" value="1"/>
</dbReference>
<comment type="cofactor">
    <cofactor evidence="2">
        <name>Mg(2+)</name>
        <dbReference type="ChEBI" id="CHEBI:18420"/>
    </cofactor>
</comment>
<dbReference type="Gene3D" id="3.30.470.20">
    <property type="entry name" value="ATP-grasp fold, B domain"/>
    <property type="match status" value="1"/>
</dbReference>
<dbReference type="InterPro" id="IPR013815">
    <property type="entry name" value="ATP_grasp_subdomain_1"/>
</dbReference>
<evidence type="ECO:0000256" key="6">
    <source>
        <dbReference type="ARBA" id="ARBA00022741"/>
    </source>
</evidence>
<accession>H2BSY9</accession>
<feature type="domain" description="ATP-grasp" evidence="11">
    <location>
        <begin position="127"/>
        <end position="313"/>
    </location>
</feature>
<evidence type="ECO:0000256" key="2">
    <source>
        <dbReference type="ARBA" id="ARBA00001946"/>
    </source>
</evidence>
<keyword evidence="5" id="KW-0479">Metal-binding</keyword>
<evidence type="ECO:0000256" key="4">
    <source>
        <dbReference type="ARBA" id="ARBA00022684"/>
    </source>
</evidence>
<evidence type="ECO:0000256" key="8">
    <source>
        <dbReference type="ARBA" id="ARBA00022842"/>
    </source>
</evidence>
<keyword evidence="13" id="KW-1185">Reference proteome</keyword>
<dbReference type="HAMAP" id="MF_00162">
    <property type="entry name" value="GSH_S"/>
    <property type="match status" value="1"/>
</dbReference>
<dbReference type="Gene3D" id="3.40.50.20">
    <property type="match status" value="1"/>
</dbReference>
<evidence type="ECO:0000256" key="5">
    <source>
        <dbReference type="ARBA" id="ARBA00022723"/>
    </source>
</evidence>
<name>H2BSY9_GILLR</name>
<dbReference type="AlphaFoldDB" id="H2BSY9"/>
<evidence type="ECO:0000256" key="10">
    <source>
        <dbReference type="HAMAP-Rule" id="MF_00162"/>
    </source>
</evidence>
<comment type="cofactor">
    <cofactor evidence="1">
        <name>Mn(2+)</name>
        <dbReference type="ChEBI" id="CHEBI:29035"/>
    </cofactor>
</comment>
<dbReference type="InterPro" id="IPR004215">
    <property type="entry name" value="GSHS_N"/>
</dbReference>
<dbReference type="InterPro" id="IPR016185">
    <property type="entry name" value="PreATP-grasp_dom_sf"/>
</dbReference>
<dbReference type="SUPFAM" id="SSF52440">
    <property type="entry name" value="PreATP-grasp domain"/>
    <property type="match status" value="1"/>
</dbReference>
<keyword evidence="3 10" id="KW-0436">Ligase</keyword>
<dbReference type="EMBL" id="JH594606">
    <property type="protein sequence ID" value="EHQ01519.1"/>
    <property type="molecule type" value="Genomic_DNA"/>
</dbReference>
<dbReference type="Gene3D" id="3.30.1490.20">
    <property type="entry name" value="ATP-grasp fold, A domain"/>
    <property type="match status" value="1"/>
</dbReference>
<evidence type="ECO:0000256" key="9">
    <source>
        <dbReference type="ARBA" id="ARBA00023211"/>
    </source>
</evidence>
<dbReference type="RefSeq" id="WP_006987841.1">
    <property type="nucleotide sequence ID" value="NZ_JH594606.1"/>
</dbReference>
<evidence type="ECO:0000256" key="1">
    <source>
        <dbReference type="ARBA" id="ARBA00001936"/>
    </source>
</evidence>
<dbReference type="GO" id="GO:0005524">
    <property type="term" value="F:ATP binding"/>
    <property type="evidence" value="ECO:0007669"/>
    <property type="project" value="UniProtKB-UniRule"/>
</dbReference>
<dbReference type="NCBIfam" id="NF003573">
    <property type="entry name" value="PRK05246.1"/>
    <property type="match status" value="1"/>
</dbReference>
<protein>
    <recommendedName>
        <fullName evidence="10">Glutathione synthetase</fullName>
        <ecNumber evidence="10">6.3.2.3</ecNumber>
    </recommendedName>
    <alternativeName>
        <fullName evidence="10">GSH synthetase</fullName>
        <shortName evidence="10">GSH-S</shortName>
        <shortName evidence="10">GSHase</shortName>
    </alternativeName>
    <alternativeName>
        <fullName evidence="10">Glutathione synthase</fullName>
    </alternativeName>
</protein>
<comment type="similarity">
    <text evidence="10">Belongs to the prokaryotic GSH synthase family.</text>
</comment>
<dbReference type="STRING" id="865937.Gilli_0822"/>
<organism evidence="12 13">
    <name type="scientific">Gillisia limnaea (strain DSM 15749 / LMG 21470 / R-8282)</name>
    <dbReference type="NCBI Taxonomy" id="865937"/>
    <lineage>
        <taxon>Bacteria</taxon>
        <taxon>Pseudomonadati</taxon>
        <taxon>Bacteroidota</taxon>
        <taxon>Flavobacteriia</taxon>
        <taxon>Flavobacteriales</taxon>
        <taxon>Flavobacteriaceae</taxon>
        <taxon>Gillisia</taxon>
    </lineage>
</organism>
<keyword evidence="4 10" id="KW-0317">Glutathione biosynthesis</keyword>
<dbReference type="InterPro" id="IPR006284">
    <property type="entry name" value="Glut_synth_pro"/>
</dbReference>
<evidence type="ECO:0000256" key="3">
    <source>
        <dbReference type="ARBA" id="ARBA00022598"/>
    </source>
</evidence>
<dbReference type="HOGENOM" id="CLU_068239_0_0_10"/>
<keyword evidence="8" id="KW-0460">Magnesium</keyword>
<dbReference type="SUPFAM" id="SSF56059">
    <property type="entry name" value="Glutathione synthetase ATP-binding domain-like"/>
    <property type="match status" value="1"/>
</dbReference>
<dbReference type="UniPathway" id="UPA00142">
    <property type="reaction ID" value="UER00210"/>
</dbReference>
<dbReference type="GO" id="GO:0004363">
    <property type="term" value="F:glutathione synthase activity"/>
    <property type="evidence" value="ECO:0007669"/>
    <property type="project" value="UniProtKB-UniRule"/>
</dbReference>
<reference evidence="13" key="1">
    <citation type="journal article" date="2012" name="Stand. Genomic Sci.">
        <title>Genome sequence of the Antarctic rhodopsins-containing flavobacterium Gillisia limnaea type strain (R-8282(T)).</title>
        <authorList>
            <person name="Riedel T."/>
            <person name="Held B."/>
            <person name="Nolan M."/>
            <person name="Lucas S."/>
            <person name="Lapidus A."/>
            <person name="Tice H."/>
            <person name="Del Rio T.G."/>
            <person name="Cheng J.F."/>
            <person name="Han C."/>
            <person name="Tapia R."/>
            <person name="Goodwin L.A."/>
            <person name="Pitluck S."/>
            <person name="Liolios K."/>
            <person name="Mavromatis K."/>
            <person name="Pagani I."/>
            <person name="Ivanova N."/>
            <person name="Mikhailova N."/>
            <person name="Pati A."/>
            <person name="Chen A."/>
            <person name="Palaniappan K."/>
            <person name="Land M."/>
            <person name="Rohde M."/>
            <person name="Tindall B.J."/>
            <person name="Detter J.C."/>
            <person name="Goker M."/>
            <person name="Bristow J."/>
            <person name="Eisen J.A."/>
            <person name="Markowitz V."/>
            <person name="Hugenholtz P."/>
            <person name="Kyrpides N.C."/>
            <person name="Klenk H.P."/>
            <person name="Woyke T."/>
        </authorList>
    </citation>
    <scope>NUCLEOTIDE SEQUENCE [LARGE SCALE GENOMIC DNA]</scope>
    <source>
        <strain evidence="13">DSM 15749 / LMG 21470 / R-8282</strain>
    </source>
</reference>
<evidence type="ECO:0000256" key="7">
    <source>
        <dbReference type="ARBA" id="ARBA00022840"/>
    </source>
</evidence>
<keyword evidence="7 10" id="KW-0067">ATP-binding</keyword>
<dbReference type="Proteomes" id="UP000003844">
    <property type="component" value="Unassembled WGS sequence"/>
</dbReference>
<gene>
    <name evidence="10" type="primary">gshB</name>
    <name evidence="12" type="ORF">Gilli_0822</name>
</gene>
<evidence type="ECO:0000313" key="12">
    <source>
        <dbReference type="EMBL" id="EHQ01519.1"/>
    </source>
</evidence>
<dbReference type="Pfam" id="PF02951">
    <property type="entry name" value="GSH-S_N"/>
    <property type="match status" value="1"/>
</dbReference>
<comment type="catalytic activity">
    <reaction evidence="10">
        <text>gamma-L-glutamyl-L-cysteine + glycine + ATP = glutathione + ADP + phosphate + H(+)</text>
        <dbReference type="Rhea" id="RHEA:13557"/>
        <dbReference type="ChEBI" id="CHEBI:15378"/>
        <dbReference type="ChEBI" id="CHEBI:30616"/>
        <dbReference type="ChEBI" id="CHEBI:43474"/>
        <dbReference type="ChEBI" id="CHEBI:57305"/>
        <dbReference type="ChEBI" id="CHEBI:57925"/>
        <dbReference type="ChEBI" id="CHEBI:58173"/>
        <dbReference type="ChEBI" id="CHEBI:456216"/>
        <dbReference type="EC" id="6.3.2.3"/>
    </reaction>
</comment>
<dbReference type="eggNOG" id="COG0189">
    <property type="taxonomic scope" value="Bacteria"/>
</dbReference>
<dbReference type="GO" id="GO:0005737">
    <property type="term" value="C:cytoplasm"/>
    <property type="evidence" value="ECO:0007669"/>
    <property type="project" value="TreeGrafter"/>
</dbReference>
<dbReference type="Pfam" id="PF02955">
    <property type="entry name" value="GSH-S_ATP"/>
    <property type="match status" value="1"/>
</dbReference>
<evidence type="ECO:0000313" key="13">
    <source>
        <dbReference type="Proteomes" id="UP000003844"/>
    </source>
</evidence>
<dbReference type="InterPro" id="IPR011761">
    <property type="entry name" value="ATP-grasp"/>
</dbReference>
<proteinExistence type="inferred from homology"/>
<dbReference type="PANTHER" id="PTHR21621">
    <property type="entry name" value="RIBOSOMAL PROTEIN S6 MODIFICATION PROTEIN"/>
    <property type="match status" value="1"/>
</dbReference>